<reference evidence="1" key="1">
    <citation type="journal article" date="2007" name="Science">
        <title>Draft genome of the filarial nematode parasite Brugia malayi.</title>
        <authorList>
            <person name="Ghedin E."/>
            <person name="Wang S."/>
            <person name="Spiro D."/>
            <person name="Caler E."/>
            <person name="Zhao Q."/>
            <person name="Crabtree J."/>
            <person name="Allen J.E."/>
            <person name="Delcher A.L."/>
            <person name="Guiliano D.B."/>
            <person name="Miranda-Saavedra D."/>
            <person name="Angiuoli S.V."/>
            <person name="Creasy T."/>
            <person name="Amedeo P."/>
            <person name="Haas B."/>
            <person name="El-Sayed N.M."/>
            <person name="Wortman J.R."/>
            <person name="Feldblyum T."/>
            <person name="Tallon L."/>
            <person name="Schatz M."/>
            <person name="Shumway M."/>
            <person name="Koo H."/>
            <person name="Salzberg S.L."/>
            <person name="Schobel S."/>
            <person name="Pertea M."/>
            <person name="Pop M."/>
            <person name="White O."/>
            <person name="Barton G.J."/>
            <person name="Carlow C.K."/>
            <person name="Crawford M.J."/>
            <person name="Daub J."/>
            <person name="Dimmic M.W."/>
            <person name="Estes C.F."/>
            <person name="Foster J.M."/>
            <person name="Ganatra M."/>
            <person name="Gregory W.F."/>
            <person name="Johnson N.M."/>
            <person name="Jin J."/>
            <person name="Komuniecki R."/>
            <person name="Korf I."/>
            <person name="Kumar S."/>
            <person name="Laney S."/>
            <person name="Li B.W."/>
            <person name="Li W."/>
            <person name="Lindblom T.H."/>
            <person name="Lustigman S."/>
            <person name="Ma D."/>
            <person name="Maina C.V."/>
            <person name="Martin D.M."/>
            <person name="McCarter J.P."/>
            <person name="McReynolds L."/>
            <person name="Mitreva M."/>
            <person name="Nutman T.B."/>
            <person name="Parkinson J."/>
            <person name="Peregrin-Alvarez J.M."/>
            <person name="Poole C."/>
            <person name="Ren Q."/>
            <person name="Saunders L."/>
            <person name="Sluder A.E."/>
            <person name="Smith K."/>
            <person name="Stanke M."/>
            <person name="Unnasch T.R."/>
            <person name="Ware J."/>
            <person name="Wei A.D."/>
            <person name="Weil G."/>
            <person name="Williams D.J."/>
            <person name="Zhang Y."/>
            <person name="Williams S.A."/>
            <person name="Fraser-Liggett C."/>
            <person name="Slatko B."/>
            <person name="Blaxter M.L."/>
            <person name="Scott A.L."/>
        </authorList>
    </citation>
    <scope>NUCLEOTIDE SEQUENCE</scope>
    <source>
        <strain evidence="1">FR3</strain>
    </source>
</reference>
<dbReference type="EMBL" id="LN856931">
    <property type="protein sequence ID" value="CDP94705.1"/>
    <property type="molecule type" value="Genomic_DNA"/>
</dbReference>
<organism evidence="1">
    <name type="scientific">Brugia malayi</name>
    <name type="common">Filarial nematode worm</name>
    <dbReference type="NCBI Taxonomy" id="6279"/>
    <lineage>
        <taxon>Eukaryota</taxon>
        <taxon>Metazoa</taxon>
        <taxon>Ecdysozoa</taxon>
        <taxon>Nematoda</taxon>
        <taxon>Chromadorea</taxon>
        <taxon>Rhabditida</taxon>
        <taxon>Spirurina</taxon>
        <taxon>Spiruromorpha</taxon>
        <taxon>Filarioidea</taxon>
        <taxon>Onchocercidae</taxon>
        <taxon>Brugia</taxon>
    </lineage>
</organism>
<sequence>MNSPHISLPNISYDAAIALLKKHTITERKLARLFWL</sequence>
<gene>
    <name evidence="1" type="primary">Bm413</name>
    <name evidence="1" type="ORF">BM_Bm413</name>
</gene>
<protein>
    <submittedName>
        <fullName evidence="1">Bm413</fullName>
    </submittedName>
</protein>
<proteinExistence type="predicted"/>
<accession>A0A1I9G1K1</accession>
<reference evidence="1" key="2">
    <citation type="submission" date="2012-12" db="EMBL/GenBank/DDBJ databases">
        <authorList>
            <consortium name="WormBase Consortium"/>
            <person name="Ghedin E."/>
            <person name="Paulini M."/>
        </authorList>
    </citation>
    <scope>NUCLEOTIDE SEQUENCE</scope>
    <source>
        <strain evidence="1">FR3</strain>
    </source>
</reference>
<dbReference type="AlphaFoldDB" id="A0A1I9G1K1"/>
<name>A0A1I9G1K1_BRUMA</name>
<evidence type="ECO:0000313" key="1">
    <source>
        <dbReference type="EMBL" id="CDP94705.1"/>
    </source>
</evidence>